<evidence type="ECO:0000256" key="8">
    <source>
        <dbReference type="ARBA" id="ARBA00022833"/>
    </source>
</evidence>
<reference evidence="15" key="2">
    <citation type="journal article" date="2004" name="Development">
        <title>Gene expression profiles of transcription factors and signaling molecules in the ascidian embryo: towards a comprehensive understanding of gene networks.</title>
        <authorList>
            <person name="Imai K.S."/>
            <person name="Hino K."/>
            <person name="Yagi K."/>
            <person name="Satoh N."/>
            <person name="Satou Y."/>
        </authorList>
    </citation>
    <scope>NUCLEOTIDE SEQUENCE</scope>
</reference>
<dbReference type="InterPro" id="IPR007635">
    <property type="entry name" value="Tis11B_N"/>
</dbReference>
<dbReference type="Pfam" id="PF00642">
    <property type="entry name" value="zf-CCCH"/>
    <property type="match status" value="2"/>
</dbReference>
<evidence type="ECO:0000256" key="2">
    <source>
        <dbReference type="ARBA" id="ARBA00004496"/>
    </source>
</evidence>
<reference evidence="15" key="1">
    <citation type="journal article" date="2003" name="Dev. Genes Evol.">
        <title>Genomewide surveys of developmentally relevant genes in Ciona intestinalis.</title>
        <authorList>
            <person name="Satou Y."/>
            <person name="Satoh N."/>
        </authorList>
    </citation>
    <scope>NUCLEOTIDE SEQUENCE</scope>
</reference>
<keyword evidence="8 12" id="KW-0862">Zinc</keyword>
<dbReference type="GO" id="GO:0008270">
    <property type="term" value="F:zinc ion binding"/>
    <property type="evidence" value="ECO:0007669"/>
    <property type="project" value="UniProtKB-KW"/>
</dbReference>
<keyword evidence="7 12" id="KW-0863">Zinc-finger</keyword>
<dbReference type="OrthoDB" id="410307at2759"/>
<dbReference type="PANTHER" id="PTHR12547">
    <property type="entry name" value="CCCH ZINC FINGER/TIS11-RELATED"/>
    <property type="match status" value="1"/>
</dbReference>
<dbReference type="PROSITE" id="PS50103">
    <property type="entry name" value="ZF_C3H1"/>
    <property type="match status" value="2"/>
</dbReference>
<gene>
    <name evidence="15" type="primary">Ci-ZF(C3H)</name>
</gene>
<dbReference type="SUPFAM" id="SSF90229">
    <property type="entry name" value="CCCH zinc finger"/>
    <property type="match status" value="2"/>
</dbReference>
<protein>
    <submittedName>
        <fullName evidence="15">Zinc finger protein</fullName>
    </submittedName>
</protein>
<organism evidence="15">
    <name type="scientific">Ciona intestinalis</name>
    <name type="common">Transparent sea squirt</name>
    <name type="synonym">Ascidia intestinalis</name>
    <dbReference type="NCBI Taxonomy" id="7719"/>
    <lineage>
        <taxon>Eukaryota</taxon>
        <taxon>Metazoa</taxon>
        <taxon>Chordata</taxon>
        <taxon>Tunicata</taxon>
        <taxon>Ascidiacea</taxon>
        <taxon>Phlebobranchia</taxon>
        <taxon>Cionidae</taxon>
        <taxon>Ciona</taxon>
    </lineage>
</organism>
<evidence type="ECO:0000256" key="5">
    <source>
        <dbReference type="ARBA" id="ARBA00022723"/>
    </source>
</evidence>
<dbReference type="Pfam" id="PF04553">
    <property type="entry name" value="Tis11B_N"/>
    <property type="match status" value="1"/>
</dbReference>
<evidence type="ECO:0000256" key="13">
    <source>
        <dbReference type="SAM" id="MobiDB-lite"/>
    </source>
</evidence>
<dbReference type="GO" id="GO:0005634">
    <property type="term" value="C:nucleus"/>
    <property type="evidence" value="ECO:0007669"/>
    <property type="project" value="UniProtKB-SubCell"/>
</dbReference>
<evidence type="ECO:0000256" key="7">
    <source>
        <dbReference type="ARBA" id="ARBA00022771"/>
    </source>
</evidence>
<dbReference type="Gene3D" id="4.10.1000.10">
    <property type="entry name" value="Zinc finger, CCCH-type"/>
    <property type="match status" value="2"/>
</dbReference>
<evidence type="ECO:0000256" key="3">
    <source>
        <dbReference type="ARBA" id="ARBA00022473"/>
    </source>
</evidence>
<sequence length="380" mass="42792">MSSTMISSFSDFSENLHKDFWESAIIRTTMDYSVLKSGFDKIDMSVSQKVIAANLTSRPVLTRRHSSSMFCSASTNNAPLTGYNENALLASHASLETVNEEKFRSRAFSEGSSVLSQESMQDQQQSATSRYKTELCRPFEENGKCKYGDKCQFAHGKHELRRMVRHPKYKTELCRTYHTSGFCPYGPRCHFIHNQEDVGIAKKQTQPTRIQSQTSVPVKINNRQLSQHQRPRDLQLFTQSASFGHMPPYSPSNSSPSIHNTQPMFGLSEVLSPISPMPQNSTGGQFFSYCGKGSNSPVESNRRSSFSDNRQSTPPITQLDIFNRSQQPTEFPTIDTSDDLVFDTPPTPPDSDRESATGSPKNYEQMGQRLPIFRCLSKTE</sequence>
<keyword evidence="4" id="KW-0963">Cytoplasm</keyword>
<keyword evidence="10" id="KW-0539">Nucleus</keyword>
<keyword evidence="3" id="KW-0217">Developmental protein</keyword>
<evidence type="ECO:0000256" key="12">
    <source>
        <dbReference type="PROSITE-ProRule" id="PRU00723"/>
    </source>
</evidence>
<dbReference type="KEGG" id="cin:778825"/>
<evidence type="ECO:0000256" key="4">
    <source>
        <dbReference type="ARBA" id="ARBA00022490"/>
    </source>
</evidence>
<dbReference type="InterPro" id="IPR036855">
    <property type="entry name" value="Znf_CCCH_sf"/>
</dbReference>
<keyword evidence="9" id="KW-0694">RNA-binding</keyword>
<feature type="region of interest" description="Disordered" evidence="13">
    <location>
        <begin position="273"/>
        <end position="380"/>
    </location>
</feature>
<feature type="zinc finger region" description="C3H1-type" evidence="12">
    <location>
        <begin position="168"/>
        <end position="196"/>
    </location>
</feature>
<feature type="compositionally biased region" description="Polar residues" evidence="13">
    <location>
        <begin position="293"/>
        <end position="316"/>
    </location>
</feature>
<evidence type="ECO:0000256" key="11">
    <source>
        <dbReference type="ARBA" id="ARBA00023274"/>
    </source>
</evidence>
<proteinExistence type="evidence at transcript level"/>
<dbReference type="EMBL" id="AB210805">
    <property type="protein sequence ID" value="BAE06810.1"/>
    <property type="molecule type" value="mRNA"/>
</dbReference>
<dbReference type="AlphaFoldDB" id="Q4H2G7"/>
<dbReference type="FunFam" id="4.10.1000.10:FF:000002">
    <property type="entry name" value="Zinc finger protein 36, C3H1 type-like 1"/>
    <property type="match status" value="1"/>
</dbReference>
<feature type="zinc finger region" description="C3H1-type" evidence="12">
    <location>
        <begin position="130"/>
        <end position="158"/>
    </location>
</feature>
<evidence type="ECO:0000256" key="10">
    <source>
        <dbReference type="ARBA" id="ARBA00023242"/>
    </source>
</evidence>
<dbReference type="PANTHER" id="PTHR12547:SF18">
    <property type="entry name" value="PROTEIN TIS11"/>
    <property type="match status" value="1"/>
</dbReference>
<dbReference type="FunFam" id="4.10.1000.10:FF:000001">
    <property type="entry name" value="zinc finger CCCH domain-containing protein 15-like"/>
    <property type="match status" value="1"/>
</dbReference>
<dbReference type="InterPro" id="IPR045877">
    <property type="entry name" value="ZFP36-like"/>
</dbReference>
<evidence type="ECO:0000256" key="9">
    <source>
        <dbReference type="ARBA" id="ARBA00022884"/>
    </source>
</evidence>
<evidence type="ECO:0000256" key="1">
    <source>
        <dbReference type="ARBA" id="ARBA00004123"/>
    </source>
</evidence>
<evidence type="ECO:0000256" key="6">
    <source>
        <dbReference type="ARBA" id="ARBA00022737"/>
    </source>
</evidence>
<comment type="subcellular location">
    <subcellularLocation>
        <location evidence="2">Cytoplasm</location>
    </subcellularLocation>
    <subcellularLocation>
        <location evidence="1">Nucleus</location>
    </subcellularLocation>
</comment>
<keyword evidence="5 12" id="KW-0479">Metal-binding</keyword>
<dbReference type="GO" id="GO:0003729">
    <property type="term" value="F:mRNA binding"/>
    <property type="evidence" value="ECO:0007669"/>
    <property type="project" value="InterPro"/>
</dbReference>
<accession>A0A1W2VQ51</accession>
<evidence type="ECO:0000259" key="14">
    <source>
        <dbReference type="PROSITE" id="PS50103"/>
    </source>
</evidence>
<dbReference type="InterPro" id="IPR000571">
    <property type="entry name" value="Znf_CCCH"/>
</dbReference>
<dbReference type="GO" id="GO:0005737">
    <property type="term" value="C:cytoplasm"/>
    <property type="evidence" value="ECO:0007669"/>
    <property type="project" value="UniProtKB-SubCell"/>
</dbReference>
<keyword evidence="6" id="KW-0677">Repeat</keyword>
<accession>Q4H2G7</accession>
<feature type="domain" description="C3H1-type" evidence="14">
    <location>
        <begin position="168"/>
        <end position="196"/>
    </location>
</feature>
<reference evidence="15" key="3">
    <citation type="submission" date="2005-04" db="EMBL/GenBank/DDBJ databases">
        <title>Expressed genes in Ciona intestinalis.</title>
        <authorList>
            <person name="Satou Y."/>
        </authorList>
    </citation>
    <scope>NUCLEOTIDE SEQUENCE</scope>
</reference>
<feature type="domain" description="C3H1-type" evidence="14">
    <location>
        <begin position="130"/>
        <end position="158"/>
    </location>
</feature>
<dbReference type="GO" id="GO:1990904">
    <property type="term" value="C:ribonucleoprotein complex"/>
    <property type="evidence" value="ECO:0007669"/>
    <property type="project" value="UniProtKB-KW"/>
</dbReference>
<name>Q4H2G7_CIOIN</name>
<evidence type="ECO:0000313" key="15">
    <source>
        <dbReference type="EMBL" id="BAE06810.1"/>
    </source>
</evidence>
<dbReference type="SMART" id="SM00356">
    <property type="entry name" value="ZnF_C3H1"/>
    <property type="match status" value="2"/>
</dbReference>
<keyword evidence="11" id="KW-0687">Ribonucleoprotein</keyword>